<dbReference type="EMBL" id="EAAA01001026">
    <property type="status" value="NOT_ANNOTATED_CDS"/>
    <property type="molecule type" value="Genomic_DNA"/>
</dbReference>
<comment type="subcellular location">
    <subcellularLocation>
        <location evidence="2">Cytoplasm</location>
    </subcellularLocation>
</comment>
<feature type="compositionally biased region" description="Basic and acidic residues" evidence="14">
    <location>
        <begin position="26"/>
        <end position="36"/>
    </location>
</feature>
<dbReference type="FunFam" id="1.10.1170.10:FF:000002">
    <property type="entry name" value="Baculoviral IAP repeat containing 7"/>
    <property type="match status" value="1"/>
</dbReference>
<dbReference type="PANTHER" id="PTHR10044">
    <property type="entry name" value="INHIBITOR OF APOPTOSIS"/>
    <property type="match status" value="1"/>
</dbReference>
<dbReference type="STRING" id="7719.ENSCINP00000008701"/>
<dbReference type="OMA" id="FSCNVEM"/>
<evidence type="ECO:0000256" key="1">
    <source>
        <dbReference type="ARBA" id="ARBA00000900"/>
    </source>
</evidence>
<dbReference type="CDD" id="cd00022">
    <property type="entry name" value="BIR"/>
    <property type="match status" value="2"/>
</dbReference>
<keyword evidence="12" id="KW-0862">Zinc</keyword>
<feature type="region of interest" description="Disordered" evidence="14">
    <location>
        <begin position="759"/>
        <end position="800"/>
    </location>
</feature>
<dbReference type="FunFam" id="1.10.8.10:FF:000084">
    <property type="entry name" value="E3 ubiquitin-protein ligase XIAP"/>
    <property type="match status" value="1"/>
</dbReference>
<keyword evidence="9" id="KW-0677">Repeat</keyword>
<comment type="catalytic activity">
    <reaction evidence="1">
        <text>S-ubiquitinyl-[E2 ubiquitin-conjugating enzyme]-L-cysteine + [acceptor protein]-L-lysine = [E2 ubiquitin-conjugating enzyme]-L-cysteine + N(6)-ubiquitinyl-[acceptor protein]-L-lysine.</text>
        <dbReference type="EC" id="2.3.2.27"/>
    </reaction>
</comment>
<evidence type="ECO:0000313" key="16">
    <source>
        <dbReference type="Ensembl" id="ENSCINP00000008701.3"/>
    </source>
</evidence>
<evidence type="ECO:0000256" key="12">
    <source>
        <dbReference type="ARBA" id="ARBA00022833"/>
    </source>
</evidence>
<keyword evidence="7" id="KW-0053">Apoptosis</keyword>
<sequence>MKQRHKYLHNTRKSTAPFNNQINGNAKDKRNYEKKSLKSTLGSKGLHELCLFETFNPEVCKIHPEIKGKSYKSGGKKLRESANTDVQSDGTPAANDDNIAPTPERASEMVFRLLSFKERSDLNGKNLTNSGFYLEPGGSVIRCYSCGFRVENVTDTDSGDSAQYHNDDCAHFKQLQSKQPIALKAPPQPPSVEGASFLPSMMDDLDLGLGNQDLQFSIYDPSLTEPYSGFSFENDQKLKYLPQSVNDVSMVPNTSENNEVSDEECPQIYLAQVYSAEHREFLHTLNLNKESGRLKSFRNWPDNSLDKTLLAKSGFFYLGNRDRTQCFSCMGVLKNWRPGDVINDIHRDSFPSCSFANAIDTPAPALDDYDFSIIRGPPSETFDMALLLNNKPSEARISFEPANQSPTRDIYSSGEAEQMISDPLSLSLPQSSGELPALNFPQFTSSENAMLNQAEPVSAFRPISSNLLNQSGSSFEITNSSSAASKVKKPSPIFPQPLTPAPVAPPPLALPALDFLAYGETHDSSIVSNTSSKFQTIQISNPESKQASNLQPWLNLNTTNAQILIPTPSRTSPQSPLKQVQTAPQDWLLDLDPYKAPLETQSAQPVRDFTFSTTSTSNPEDATTIPIIRSLEGIQNGKTLDFDEYLQEQERTLYRDMFPCLEPKKMDMKFYEDRIATFDSRWTRTGPPTMSDIAQAGFYYLGDDDAVRCWYCDVTIRDLSRQWIPWEEHAKQFPSCHYLLRNRGPDFVENVLSIMTSAESGEPSFPTFPGEIYESSDEEDSRENLPTPPIVDPREEERQNKLQLEQCMSSEIAANAAEMGFEPKNIRRVMRKQIRERSCNFPTTDALLDALFNEERDLIEFESSEDDDEDGVEDNPEEPESFFEARDRFHDDEHEHPDVSVHESQDETHETSVAHEENHEEEERRIQAELRRLRDEKRCKVCLDRDAEMVFVPCGHLCTCMQCTQSLRQCPVCRMRITKAYRTYPS</sequence>
<evidence type="ECO:0000256" key="3">
    <source>
        <dbReference type="ARBA" id="ARBA00006672"/>
    </source>
</evidence>
<keyword evidence="10 13" id="KW-0863">Zinc-finger</keyword>
<dbReference type="GO" id="GO:0006915">
    <property type="term" value="P:apoptotic process"/>
    <property type="evidence" value="ECO:0007669"/>
    <property type="project" value="UniProtKB-KW"/>
</dbReference>
<dbReference type="CDD" id="cd14321">
    <property type="entry name" value="UBA_IAPs"/>
    <property type="match status" value="1"/>
</dbReference>
<dbReference type="InParanoid" id="F6YGU3"/>
<dbReference type="AlphaFoldDB" id="F6YGU3"/>
<feature type="region of interest" description="Disordered" evidence="14">
    <location>
        <begin position="481"/>
        <end position="500"/>
    </location>
</feature>
<comment type="similarity">
    <text evidence="3">Belongs to the IAP family.</text>
</comment>
<feature type="region of interest" description="Disordered" evidence="14">
    <location>
        <begin position="894"/>
        <end position="924"/>
    </location>
</feature>
<dbReference type="Pfam" id="PF00653">
    <property type="entry name" value="BIR"/>
    <property type="match status" value="2"/>
</dbReference>
<dbReference type="InterPro" id="IPR001841">
    <property type="entry name" value="Znf_RING"/>
</dbReference>
<dbReference type="PROSITE" id="PS50089">
    <property type="entry name" value="ZF_RING_2"/>
    <property type="match status" value="1"/>
</dbReference>
<evidence type="ECO:0000256" key="11">
    <source>
        <dbReference type="ARBA" id="ARBA00022786"/>
    </source>
</evidence>
<keyword evidence="17" id="KW-1185">Reference proteome</keyword>
<dbReference type="GeneID" id="100181494"/>
<dbReference type="GeneTree" id="ENSGT00940000164164"/>
<evidence type="ECO:0000256" key="2">
    <source>
        <dbReference type="ARBA" id="ARBA00004496"/>
    </source>
</evidence>
<dbReference type="HOGENOM" id="CLU_302460_0_0_1"/>
<reference evidence="16" key="3">
    <citation type="submission" date="2025-08" db="UniProtKB">
        <authorList>
            <consortium name="Ensembl"/>
        </authorList>
    </citation>
    <scope>IDENTIFICATION</scope>
</reference>
<keyword evidence="11" id="KW-0833">Ubl conjugation pathway</keyword>
<feature type="domain" description="RING-type" evidence="15">
    <location>
        <begin position="939"/>
        <end position="974"/>
    </location>
</feature>
<dbReference type="OrthoDB" id="774873at2759"/>
<evidence type="ECO:0000256" key="7">
    <source>
        <dbReference type="ARBA" id="ARBA00022703"/>
    </source>
</evidence>
<reference evidence="16" key="2">
    <citation type="journal article" date="2008" name="Genome Biol.">
        <title>Improved genome assembly and evidence-based global gene model set for the chordate Ciona intestinalis: new insight into intron and operon populations.</title>
        <authorList>
            <person name="Satou Y."/>
            <person name="Mineta K."/>
            <person name="Ogasawara M."/>
            <person name="Sasakura Y."/>
            <person name="Shoguchi E."/>
            <person name="Ueno K."/>
            <person name="Yamada L."/>
            <person name="Matsumoto J."/>
            <person name="Wasserscheid J."/>
            <person name="Dewar K."/>
            <person name="Wiley G.B."/>
            <person name="Macmil S.L."/>
            <person name="Roe B.A."/>
            <person name="Zeller R.W."/>
            <person name="Hastings K.E."/>
            <person name="Lemaire P."/>
            <person name="Lindquist E."/>
            <person name="Endo T."/>
            <person name="Hotta K."/>
            <person name="Inaba K."/>
        </authorList>
    </citation>
    <scope>NUCLEOTIDE SEQUENCE [LARGE SCALE GENOMIC DNA]</scope>
    <source>
        <strain evidence="16">wild type</strain>
    </source>
</reference>
<dbReference type="Gene3D" id="1.10.8.10">
    <property type="entry name" value="DNA helicase RuvA subunit, C-terminal domain"/>
    <property type="match status" value="1"/>
</dbReference>
<dbReference type="GO" id="GO:0051726">
    <property type="term" value="P:regulation of cell cycle"/>
    <property type="evidence" value="ECO:0000318"/>
    <property type="project" value="GO_Central"/>
</dbReference>
<keyword evidence="6" id="KW-0808">Transferase</keyword>
<dbReference type="GO" id="GO:0043066">
    <property type="term" value="P:negative regulation of apoptotic process"/>
    <property type="evidence" value="ECO:0000318"/>
    <property type="project" value="GO_Central"/>
</dbReference>
<dbReference type="FunFam" id="3.30.40.10:FF:000184">
    <property type="entry name" value="Baculoviral IAP repeat containing 2"/>
    <property type="match status" value="1"/>
</dbReference>
<evidence type="ECO:0000256" key="6">
    <source>
        <dbReference type="ARBA" id="ARBA00022679"/>
    </source>
</evidence>
<dbReference type="FunFam" id="1.10.1170.10:FF:000024">
    <property type="entry name" value="baculoviral IAP repeat-containing protein 3"/>
    <property type="match status" value="1"/>
</dbReference>
<evidence type="ECO:0000256" key="13">
    <source>
        <dbReference type="PROSITE-ProRule" id="PRU00175"/>
    </source>
</evidence>
<dbReference type="Gene3D" id="1.10.1170.10">
    <property type="entry name" value="Inhibitor Of Apoptosis Protein (2mihbC-IAP-1), Chain A"/>
    <property type="match status" value="3"/>
</dbReference>
<dbReference type="KEGG" id="cin:100181494"/>
<feature type="compositionally biased region" description="Polar residues" evidence="14">
    <location>
        <begin position="13"/>
        <end position="24"/>
    </location>
</feature>
<dbReference type="GO" id="GO:0043027">
    <property type="term" value="F:cysteine-type endopeptidase inhibitor activity involved in apoptotic process"/>
    <property type="evidence" value="ECO:0000318"/>
    <property type="project" value="GO_Central"/>
</dbReference>
<reference evidence="16" key="4">
    <citation type="submission" date="2025-09" db="UniProtKB">
        <authorList>
            <consortium name="Ensembl"/>
        </authorList>
    </citation>
    <scope>IDENTIFICATION</scope>
</reference>
<dbReference type="GO" id="GO:0031398">
    <property type="term" value="P:positive regulation of protein ubiquitination"/>
    <property type="evidence" value="ECO:0000318"/>
    <property type="project" value="GO_Central"/>
</dbReference>
<dbReference type="PANTHER" id="PTHR10044:SF139">
    <property type="entry name" value="DEATH-ASSOCIATED INHIBITOR OF APOPTOSIS 2"/>
    <property type="match status" value="1"/>
</dbReference>
<evidence type="ECO:0000256" key="14">
    <source>
        <dbReference type="SAM" id="MobiDB-lite"/>
    </source>
</evidence>
<feature type="region of interest" description="Disordered" evidence="14">
    <location>
        <begin position="1"/>
        <end position="36"/>
    </location>
</feature>
<dbReference type="SMART" id="SM00238">
    <property type="entry name" value="BIR"/>
    <property type="match status" value="2"/>
</dbReference>
<dbReference type="GO" id="GO:0005634">
    <property type="term" value="C:nucleus"/>
    <property type="evidence" value="ECO:0000318"/>
    <property type="project" value="GO_Central"/>
</dbReference>
<dbReference type="SUPFAM" id="SSF57924">
    <property type="entry name" value="Inhibitor of apoptosis (IAP) repeat"/>
    <property type="match status" value="3"/>
</dbReference>
<dbReference type="InterPro" id="IPR013083">
    <property type="entry name" value="Znf_RING/FYVE/PHD"/>
</dbReference>
<dbReference type="Pfam" id="PF13920">
    <property type="entry name" value="zf-C3HC4_3"/>
    <property type="match status" value="1"/>
</dbReference>
<dbReference type="EC" id="2.3.2.27" evidence="4"/>
<evidence type="ECO:0000256" key="10">
    <source>
        <dbReference type="ARBA" id="ARBA00022771"/>
    </source>
</evidence>
<dbReference type="InterPro" id="IPR050784">
    <property type="entry name" value="IAP"/>
</dbReference>
<evidence type="ECO:0000256" key="5">
    <source>
        <dbReference type="ARBA" id="ARBA00022490"/>
    </source>
</evidence>
<dbReference type="PROSITE" id="PS50143">
    <property type="entry name" value="BIR_REPEAT_2"/>
    <property type="match status" value="2"/>
</dbReference>
<dbReference type="Gene3D" id="3.30.40.10">
    <property type="entry name" value="Zinc/RING finger domain, C3HC4 (zinc finger)"/>
    <property type="match status" value="1"/>
</dbReference>
<keyword evidence="5" id="KW-0963">Cytoplasm</keyword>
<dbReference type="GO" id="GO:0061630">
    <property type="term" value="F:ubiquitin protein ligase activity"/>
    <property type="evidence" value="ECO:0000318"/>
    <property type="project" value="GO_Central"/>
</dbReference>
<reference evidence="17" key="1">
    <citation type="journal article" date="2002" name="Science">
        <title>The draft genome of Ciona intestinalis: insights into chordate and vertebrate origins.</title>
        <authorList>
            <person name="Dehal P."/>
            <person name="Satou Y."/>
            <person name="Campbell R.K."/>
            <person name="Chapman J."/>
            <person name="Degnan B."/>
            <person name="De Tomaso A."/>
            <person name="Davidson B."/>
            <person name="Di Gregorio A."/>
            <person name="Gelpke M."/>
            <person name="Goodstein D.M."/>
            <person name="Harafuji N."/>
            <person name="Hastings K.E."/>
            <person name="Ho I."/>
            <person name="Hotta K."/>
            <person name="Huang W."/>
            <person name="Kawashima T."/>
            <person name="Lemaire P."/>
            <person name="Martinez D."/>
            <person name="Meinertzhagen I.A."/>
            <person name="Necula S."/>
            <person name="Nonaka M."/>
            <person name="Putnam N."/>
            <person name="Rash S."/>
            <person name="Saiga H."/>
            <person name="Satake M."/>
            <person name="Terry A."/>
            <person name="Yamada L."/>
            <person name="Wang H.G."/>
            <person name="Awazu S."/>
            <person name="Azumi K."/>
            <person name="Boore J."/>
            <person name="Branno M."/>
            <person name="Chin-Bow S."/>
            <person name="DeSantis R."/>
            <person name="Doyle S."/>
            <person name="Francino P."/>
            <person name="Keys D.N."/>
            <person name="Haga S."/>
            <person name="Hayashi H."/>
            <person name="Hino K."/>
            <person name="Imai K.S."/>
            <person name="Inaba K."/>
            <person name="Kano S."/>
            <person name="Kobayashi K."/>
            <person name="Kobayashi M."/>
            <person name="Lee B.I."/>
            <person name="Makabe K.W."/>
            <person name="Manohar C."/>
            <person name="Matassi G."/>
            <person name="Medina M."/>
            <person name="Mochizuki Y."/>
            <person name="Mount S."/>
            <person name="Morishita T."/>
            <person name="Miura S."/>
            <person name="Nakayama A."/>
            <person name="Nishizaka S."/>
            <person name="Nomoto H."/>
            <person name="Ohta F."/>
            <person name="Oishi K."/>
            <person name="Rigoutsos I."/>
            <person name="Sano M."/>
            <person name="Sasaki A."/>
            <person name="Sasakura Y."/>
            <person name="Shoguchi E."/>
            <person name="Shin-i T."/>
            <person name="Spagnuolo A."/>
            <person name="Stainier D."/>
            <person name="Suzuki M.M."/>
            <person name="Tassy O."/>
            <person name="Takatori N."/>
            <person name="Tokuoka M."/>
            <person name="Yagi K."/>
            <person name="Yoshizaki F."/>
            <person name="Wada S."/>
            <person name="Zhang C."/>
            <person name="Hyatt P.D."/>
            <person name="Larimer F."/>
            <person name="Detter C."/>
            <person name="Doggett N."/>
            <person name="Glavina T."/>
            <person name="Hawkins T."/>
            <person name="Richardson P."/>
            <person name="Lucas S."/>
            <person name="Kohara Y."/>
            <person name="Levine M."/>
            <person name="Satoh N."/>
            <person name="Rokhsar D.S."/>
        </authorList>
    </citation>
    <scope>NUCLEOTIDE SEQUENCE [LARGE SCALE GENOMIC DNA]</scope>
</reference>
<dbReference type="GO" id="GO:0008270">
    <property type="term" value="F:zinc ion binding"/>
    <property type="evidence" value="ECO:0007669"/>
    <property type="project" value="UniProtKB-KW"/>
</dbReference>
<evidence type="ECO:0000259" key="15">
    <source>
        <dbReference type="PROSITE" id="PS50089"/>
    </source>
</evidence>
<evidence type="ECO:0000256" key="8">
    <source>
        <dbReference type="ARBA" id="ARBA00022723"/>
    </source>
</evidence>
<proteinExistence type="inferred from homology"/>
<accession>A0A1W2WA01</accession>
<keyword evidence="8" id="KW-0479">Metal-binding</keyword>
<evidence type="ECO:0000256" key="9">
    <source>
        <dbReference type="ARBA" id="ARBA00022737"/>
    </source>
</evidence>
<gene>
    <name evidence="16" type="primary">LOC100181494</name>
</gene>
<dbReference type="RefSeq" id="XP_002127578.1">
    <property type="nucleotide sequence ID" value="XM_002127542.4"/>
</dbReference>
<dbReference type="CDD" id="cd16510">
    <property type="entry name" value="RING-HC_IAPs"/>
    <property type="match status" value="1"/>
</dbReference>
<dbReference type="Ensembl" id="ENSCINT00000008701.3">
    <property type="protein sequence ID" value="ENSCINP00000008701.3"/>
    <property type="gene ID" value="ENSCING00000004216.3"/>
</dbReference>
<organism evidence="16 17">
    <name type="scientific">Ciona intestinalis</name>
    <name type="common">Transparent sea squirt</name>
    <name type="synonym">Ascidia intestinalis</name>
    <dbReference type="NCBI Taxonomy" id="7719"/>
    <lineage>
        <taxon>Eukaryota</taxon>
        <taxon>Metazoa</taxon>
        <taxon>Chordata</taxon>
        <taxon>Tunicata</taxon>
        <taxon>Ascidiacea</taxon>
        <taxon>Phlebobranchia</taxon>
        <taxon>Cionidae</taxon>
        <taxon>Ciona</taxon>
    </lineage>
</organism>
<dbReference type="Proteomes" id="UP000008144">
    <property type="component" value="Chromosome 12"/>
</dbReference>
<accession>F6YGU3</accession>
<protein>
    <recommendedName>
        <fullName evidence="4">RING-type E3 ubiquitin transferase</fullName>
        <ecNumber evidence="4">2.3.2.27</ecNumber>
    </recommendedName>
</protein>
<dbReference type="GO" id="GO:0005737">
    <property type="term" value="C:cytoplasm"/>
    <property type="evidence" value="ECO:0000318"/>
    <property type="project" value="GO_Central"/>
</dbReference>
<feature type="region of interest" description="Disordered" evidence="14">
    <location>
        <begin position="70"/>
        <end position="101"/>
    </location>
</feature>
<evidence type="ECO:0000313" key="17">
    <source>
        <dbReference type="Proteomes" id="UP000008144"/>
    </source>
</evidence>
<evidence type="ECO:0000256" key="4">
    <source>
        <dbReference type="ARBA" id="ARBA00012483"/>
    </source>
</evidence>
<name>F6YGU3_CIOIN</name>
<dbReference type="InterPro" id="IPR001370">
    <property type="entry name" value="BIR_rpt"/>
</dbReference>
<feature type="compositionally biased region" description="Basic residues" evidence="14">
    <location>
        <begin position="1"/>
        <end position="12"/>
    </location>
</feature>